<evidence type="ECO:0000313" key="12">
    <source>
        <dbReference type="Proteomes" id="UP000094869"/>
    </source>
</evidence>
<sequence length="195" mass="22352">MGTRQQEKSEMTRRELKETATRLFLEKGYEAASIQDIAAAAGYSVGSVYRQWKSKQQLFMEIWDEYVSGFIRDSVIFAPEAPDCDTMIDYLLRRSRIFAGQELTKKLYSTSLMLSAMYDYEGLADWAHKYQQMLYLFLKQVSGSDDEPKLKTTASILHCLLNADAMSASDVKSPHYEFEYEALKDNLIAIVNTCL</sequence>
<dbReference type="EMBL" id="MCGI01000001">
    <property type="protein sequence ID" value="ODM12606.1"/>
    <property type="molecule type" value="Genomic_DNA"/>
</dbReference>
<dbReference type="Proteomes" id="UP000094067">
    <property type="component" value="Unassembled WGS sequence"/>
</dbReference>
<keyword evidence="2 4" id="KW-0238">DNA-binding</keyword>
<keyword evidence="1" id="KW-0805">Transcription regulation</keyword>
<dbReference type="Gene3D" id="1.10.357.10">
    <property type="entry name" value="Tetracycline Repressor, domain 2"/>
    <property type="match status" value="1"/>
</dbReference>
<dbReference type="RefSeq" id="WP_009255793.1">
    <property type="nucleotide sequence ID" value="NZ_CABMHK010000156.1"/>
</dbReference>
<feature type="DNA-binding region" description="H-T-H motif" evidence="4">
    <location>
        <begin position="33"/>
        <end position="52"/>
    </location>
</feature>
<dbReference type="InterPro" id="IPR001647">
    <property type="entry name" value="HTH_TetR"/>
</dbReference>
<evidence type="ECO:0000259" key="5">
    <source>
        <dbReference type="PROSITE" id="PS50977"/>
    </source>
</evidence>
<protein>
    <submittedName>
        <fullName evidence="7">HTH-type transcriptional regulator AcrR</fullName>
    </submittedName>
    <submittedName>
        <fullName evidence="8">TetR family transcriptional regulator</fullName>
    </submittedName>
</protein>
<evidence type="ECO:0000256" key="1">
    <source>
        <dbReference type="ARBA" id="ARBA00023015"/>
    </source>
</evidence>
<dbReference type="InterPro" id="IPR050109">
    <property type="entry name" value="HTH-type_TetR-like_transc_reg"/>
</dbReference>
<dbReference type="EMBL" id="MEHA01000007">
    <property type="protein sequence ID" value="ODR52263.1"/>
    <property type="molecule type" value="Genomic_DNA"/>
</dbReference>
<organism evidence="7 13">
    <name type="scientific">Eisenbergiella tayi</name>
    <dbReference type="NCBI Taxonomy" id="1432052"/>
    <lineage>
        <taxon>Bacteria</taxon>
        <taxon>Bacillati</taxon>
        <taxon>Bacillota</taxon>
        <taxon>Clostridia</taxon>
        <taxon>Lachnospirales</taxon>
        <taxon>Lachnospiraceae</taxon>
        <taxon>Eisenbergiella</taxon>
    </lineage>
</organism>
<evidence type="ECO:0000256" key="2">
    <source>
        <dbReference type="ARBA" id="ARBA00023125"/>
    </source>
</evidence>
<evidence type="ECO:0000313" key="10">
    <source>
        <dbReference type="Proteomes" id="UP000094067"/>
    </source>
</evidence>
<dbReference type="Pfam" id="PF00440">
    <property type="entry name" value="TetR_N"/>
    <property type="match status" value="1"/>
</dbReference>
<evidence type="ECO:0000256" key="4">
    <source>
        <dbReference type="PROSITE-ProRule" id="PRU00335"/>
    </source>
</evidence>
<dbReference type="PROSITE" id="PS50977">
    <property type="entry name" value="HTH_TETR_2"/>
    <property type="match status" value="1"/>
</dbReference>
<evidence type="ECO:0000313" key="7">
    <source>
        <dbReference type="EMBL" id="ODM12606.1"/>
    </source>
</evidence>
<evidence type="ECO:0000313" key="13">
    <source>
        <dbReference type="Proteomes" id="UP000095003"/>
    </source>
</evidence>
<dbReference type="GO" id="GO:0000976">
    <property type="term" value="F:transcription cis-regulatory region binding"/>
    <property type="evidence" value="ECO:0007669"/>
    <property type="project" value="TreeGrafter"/>
</dbReference>
<dbReference type="EMBL" id="MEHD01000025">
    <property type="protein sequence ID" value="ODR54803.1"/>
    <property type="molecule type" value="Genomic_DNA"/>
</dbReference>
<reference evidence="8 11" key="3">
    <citation type="submission" date="2016-08" db="EMBL/GenBank/DDBJ databases">
        <authorList>
            <person name="Seilhamer J.J."/>
        </authorList>
    </citation>
    <scope>NUCLEOTIDE SEQUENCE [LARGE SCALE GENOMIC DNA]</scope>
    <source>
        <strain evidence="8 11">NML150140-1</strain>
    </source>
</reference>
<keyword evidence="12" id="KW-1185">Reference proteome</keyword>
<comment type="caution">
    <text evidence="7">The sequence shown here is derived from an EMBL/GenBank/DDBJ whole genome shotgun (WGS) entry which is preliminary data.</text>
</comment>
<evidence type="ECO:0000313" key="8">
    <source>
        <dbReference type="EMBL" id="ODR52263.1"/>
    </source>
</evidence>
<accession>A0A1E3AWN7</accession>
<dbReference type="SUPFAM" id="SSF46689">
    <property type="entry name" value="Homeodomain-like"/>
    <property type="match status" value="1"/>
</dbReference>
<dbReference type="Proteomes" id="UP000095003">
    <property type="component" value="Unassembled WGS sequence"/>
</dbReference>
<evidence type="ECO:0000313" key="9">
    <source>
        <dbReference type="EMBL" id="ODR54803.1"/>
    </source>
</evidence>
<gene>
    <name evidence="7" type="primary">acrR_1</name>
    <name evidence="6" type="synonym">acrR_2</name>
    <name evidence="7" type="ORF">BEH84_00320</name>
    <name evidence="8" type="ORF">BEI59_12260</name>
    <name evidence="6" type="ORF">BEI61_02224</name>
    <name evidence="9" type="ORF">BEI63_17950</name>
</gene>
<dbReference type="GeneID" id="93305058"/>
<feature type="domain" description="HTH tetR-type" evidence="5">
    <location>
        <begin position="10"/>
        <end position="70"/>
    </location>
</feature>
<dbReference type="Proteomes" id="UP000094869">
    <property type="component" value="Unassembled WGS sequence"/>
</dbReference>
<evidence type="ECO:0000313" key="6">
    <source>
        <dbReference type="EMBL" id="ODM06334.1"/>
    </source>
</evidence>
<reference evidence="10 13" key="1">
    <citation type="submission" date="2016-07" db="EMBL/GenBank/DDBJ databases">
        <title>Characterization of isolates of Eisenbergiella tayi derived from blood cultures, using whole genome sequencing.</title>
        <authorList>
            <person name="Burdz T."/>
            <person name="Wiebe D."/>
            <person name="Huynh C."/>
            <person name="Bernard K."/>
        </authorList>
    </citation>
    <scope>NUCLEOTIDE SEQUENCE [LARGE SCALE GENOMIC DNA]</scope>
    <source>
        <strain evidence="6 10">NML 110608</strain>
        <strain evidence="7 13">NML 120489</strain>
    </source>
</reference>
<dbReference type="PANTHER" id="PTHR30055:SF234">
    <property type="entry name" value="HTH-TYPE TRANSCRIPTIONAL REGULATOR BETI"/>
    <property type="match status" value="1"/>
</dbReference>
<evidence type="ECO:0000313" key="11">
    <source>
        <dbReference type="Proteomes" id="UP000094271"/>
    </source>
</evidence>
<keyword evidence="3" id="KW-0804">Transcription</keyword>
<dbReference type="Proteomes" id="UP000094271">
    <property type="component" value="Unassembled WGS sequence"/>
</dbReference>
<dbReference type="InterPro" id="IPR009057">
    <property type="entry name" value="Homeodomain-like_sf"/>
</dbReference>
<reference evidence="9 12" key="2">
    <citation type="submission" date="2016-08" db="EMBL/GenBank/DDBJ databases">
        <title>Characterization of Isolates of Eisenbergiella tayi Derived from Blood Cultures, Using Whole Genome Sequencing.</title>
        <authorList>
            <person name="Bernier A.-M."/>
            <person name="Burdz T."/>
            <person name="Wiebe D."/>
            <person name="Bernard K."/>
        </authorList>
    </citation>
    <scope>NUCLEOTIDE SEQUENCE [LARGE SCALE GENOMIC DNA]</scope>
    <source>
        <strain evidence="9 12">NML120146</strain>
    </source>
</reference>
<evidence type="ECO:0000256" key="3">
    <source>
        <dbReference type="ARBA" id="ARBA00023163"/>
    </source>
</evidence>
<dbReference type="AlphaFoldDB" id="A0A1E3AWN7"/>
<name>A0A1E3AWN7_9FIRM</name>
<dbReference type="GO" id="GO:0003700">
    <property type="term" value="F:DNA-binding transcription factor activity"/>
    <property type="evidence" value="ECO:0007669"/>
    <property type="project" value="TreeGrafter"/>
</dbReference>
<dbReference type="OrthoDB" id="9808476at2"/>
<proteinExistence type="predicted"/>
<dbReference type="PANTHER" id="PTHR30055">
    <property type="entry name" value="HTH-TYPE TRANSCRIPTIONAL REGULATOR RUTR"/>
    <property type="match status" value="1"/>
</dbReference>
<dbReference type="EMBL" id="MCGH01000002">
    <property type="protein sequence ID" value="ODM06334.1"/>
    <property type="molecule type" value="Genomic_DNA"/>
</dbReference>
<dbReference type="PRINTS" id="PR00455">
    <property type="entry name" value="HTHTETR"/>
</dbReference>